<dbReference type="AlphaFoldDB" id="A0A3P7NBK2"/>
<gene>
    <name evidence="1" type="ORF">GPUH_LOCUS19699</name>
</gene>
<reference evidence="1 2" key="1">
    <citation type="submission" date="2018-11" db="EMBL/GenBank/DDBJ databases">
        <authorList>
            <consortium name="Pathogen Informatics"/>
        </authorList>
    </citation>
    <scope>NUCLEOTIDE SEQUENCE [LARGE SCALE GENOMIC DNA]</scope>
</reference>
<keyword evidence="2" id="KW-1185">Reference proteome</keyword>
<organism evidence="1 2">
    <name type="scientific">Gongylonema pulchrum</name>
    <dbReference type="NCBI Taxonomy" id="637853"/>
    <lineage>
        <taxon>Eukaryota</taxon>
        <taxon>Metazoa</taxon>
        <taxon>Ecdysozoa</taxon>
        <taxon>Nematoda</taxon>
        <taxon>Chromadorea</taxon>
        <taxon>Rhabditida</taxon>
        <taxon>Spirurina</taxon>
        <taxon>Spiruromorpha</taxon>
        <taxon>Spiruroidea</taxon>
        <taxon>Gongylonematidae</taxon>
        <taxon>Gongylonema</taxon>
    </lineage>
</organism>
<proteinExistence type="predicted"/>
<dbReference type="Proteomes" id="UP000271098">
    <property type="component" value="Unassembled WGS sequence"/>
</dbReference>
<evidence type="ECO:0000313" key="2">
    <source>
        <dbReference type="Proteomes" id="UP000271098"/>
    </source>
</evidence>
<evidence type="ECO:0000313" key="1">
    <source>
        <dbReference type="EMBL" id="VDN34383.1"/>
    </source>
</evidence>
<dbReference type="EMBL" id="UYRT01088991">
    <property type="protein sequence ID" value="VDN34383.1"/>
    <property type="molecule type" value="Genomic_DNA"/>
</dbReference>
<protein>
    <submittedName>
        <fullName evidence="1">Uncharacterized protein</fullName>
    </submittedName>
</protein>
<name>A0A3P7NBK2_9BILA</name>
<sequence>MLLSLHTNSEPEVMSMSELINLSLDEIIARGGAKFRTNFRRGARRGGTTSRGFRGGTQRIPVITNRIYTCIL</sequence>
<accession>A0A3P7NBK2</accession>